<gene>
    <name evidence="1" type="ORF">B296_00010843</name>
</gene>
<comment type="caution">
    <text evidence="1">The sequence shown here is derived from an EMBL/GenBank/DDBJ whole genome shotgun (WGS) entry which is preliminary data.</text>
</comment>
<sequence length="98" mass="11723">MVFPTLRVEHYESATLDAQLRENLDLLEEKCVEAHLRKLTYKKAVVRLYNIIGKLVHTWEGLYRVIKMIREGIYILANLDGRQLPRTWQMSNLRKFYT</sequence>
<dbReference type="Proteomes" id="UP000287651">
    <property type="component" value="Unassembled WGS sequence"/>
</dbReference>
<dbReference type="AlphaFoldDB" id="A0A427ATK1"/>
<reference evidence="1 2" key="1">
    <citation type="journal article" date="2014" name="Agronomy (Basel)">
        <title>A Draft Genome Sequence for Ensete ventricosum, the Drought-Tolerant Tree Against Hunger.</title>
        <authorList>
            <person name="Harrison J."/>
            <person name="Moore K.A."/>
            <person name="Paszkiewicz K."/>
            <person name="Jones T."/>
            <person name="Grant M."/>
            <person name="Ambacheew D."/>
            <person name="Muzemil S."/>
            <person name="Studholme D.J."/>
        </authorList>
    </citation>
    <scope>NUCLEOTIDE SEQUENCE [LARGE SCALE GENOMIC DNA]</scope>
</reference>
<dbReference type="EMBL" id="AMZH03001362">
    <property type="protein sequence ID" value="RRT79573.1"/>
    <property type="molecule type" value="Genomic_DNA"/>
</dbReference>
<name>A0A427ATK1_ENSVE</name>
<proteinExistence type="predicted"/>
<protein>
    <submittedName>
        <fullName evidence="1">Uncharacterized protein</fullName>
    </submittedName>
</protein>
<accession>A0A427ATK1</accession>
<organism evidence="1 2">
    <name type="scientific">Ensete ventricosum</name>
    <name type="common">Abyssinian banana</name>
    <name type="synonym">Musa ensete</name>
    <dbReference type="NCBI Taxonomy" id="4639"/>
    <lineage>
        <taxon>Eukaryota</taxon>
        <taxon>Viridiplantae</taxon>
        <taxon>Streptophyta</taxon>
        <taxon>Embryophyta</taxon>
        <taxon>Tracheophyta</taxon>
        <taxon>Spermatophyta</taxon>
        <taxon>Magnoliopsida</taxon>
        <taxon>Liliopsida</taxon>
        <taxon>Zingiberales</taxon>
        <taxon>Musaceae</taxon>
        <taxon>Ensete</taxon>
    </lineage>
</organism>
<evidence type="ECO:0000313" key="2">
    <source>
        <dbReference type="Proteomes" id="UP000287651"/>
    </source>
</evidence>
<evidence type="ECO:0000313" key="1">
    <source>
        <dbReference type="EMBL" id="RRT79573.1"/>
    </source>
</evidence>